<dbReference type="STRING" id="1123071.SAMN02745181_3737"/>
<evidence type="ECO:0000313" key="1">
    <source>
        <dbReference type="EMBL" id="SHK40450.1"/>
    </source>
</evidence>
<dbReference type="InParanoid" id="A0A1M6S6Z5"/>
<sequence>MQTTTLYRPVGQKELDLLIDNGFTAWPPRLPEQPIFYPVTNEDYAVQIARDWNTKDETNGSVGYVTRFEVCSDYLSQFPVEVVGGREHSEYWIPAEQLDEFNGKIQGPIQVIRKFTPQGETEVSF</sequence>
<keyword evidence="2" id="KW-1185">Reference proteome</keyword>
<name>A0A1M6S6Z5_9BACT</name>
<dbReference type="AlphaFoldDB" id="A0A1M6S6Z5"/>
<gene>
    <name evidence="1" type="ORF">SAMN02745181_3737</name>
</gene>
<organism evidence="1 2">
    <name type="scientific">Rubritalea squalenifaciens DSM 18772</name>
    <dbReference type="NCBI Taxonomy" id="1123071"/>
    <lineage>
        <taxon>Bacteria</taxon>
        <taxon>Pseudomonadati</taxon>
        <taxon>Verrucomicrobiota</taxon>
        <taxon>Verrucomicrobiia</taxon>
        <taxon>Verrucomicrobiales</taxon>
        <taxon>Rubritaleaceae</taxon>
        <taxon>Rubritalea</taxon>
    </lineage>
</organism>
<dbReference type="OrthoDB" id="883590at2"/>
<reference evidence="1 2" key="1">
    <citation type="submission" date="2016-11" db="EMBL/GenBank/DDBJ databases">
        <authorList>
            <person name="Jaros S."/>
            <person name="Januszkiewicz K."/>
            <person name="Wedrychowicz H."/>
        </authorList>
    </citation>
    <scope>NUCLEOTIDE SEQUENCE [LARGE SCALE GENOMIC DNA]</scope>
    <source>
        <strain evidence="1 2">DSM 18772</strain>
    </source>
</reference>
<evidence type="ECO:0000313" key="2">
    <source>
        <dbReference type="Proteomes" id="UP000184510"/>
    </source>
</evidence>
<protein>
    <recommendedName>
        <fullName evidence="3">ADP-ribosylation/crystallin J1</fullName>
    </recommendedName>
</protein>
<proteinExistence type="predicted"/>
<evidence type="ECO:0008006" key="3">
    <source>
        <dbReference type="Google" id="ProtNLM"/>
    </source>
</evidence>
<accession>A0A1M6S6Z5</accession>
<dbReference type="EMBL" id="FQYR01000009">
    <property type="protein sequence ID" value="SHK40450.1"/>
    <property type="molecule type" value="Genomic_DNA"/>
</dbReference>
<dbReference type="RefSeq" id="WP_143185276.1">
    <property type="nucleotide sequence ID" value="NZ_FQYR01000009.1"/>
</dbReference>
<dbReference type="Proteomes" id="UP000184510">
    <property type="component" value="Unassembled WGS sequence"/>
</dbReference>